<keyword evidence="2" id="KW-1185">Reference proteome</keyword>
<gene>
    <name evidence="1" type="ORF">D3Z33_14600</name>
</gene>
<comment type="caution">
    <text evidence="1">The sequence shown here is derived from an EMBL/GenBank/DDBJ whole genome shotgun (WGS) entry which is preliminary data.</text>
</comment>
<name>A0A845QYP4_9CLOT</name>
<organism evidence="1 2">
    <name type="scientific">Senegalia massiliensis</name>
    <dbReference type="NCBI Taxonomy" id="1720316"/>
    <lineage>
        <taxon>Bacteria</taxon>
        <taxon>Bacillati</taxon>
        <taxon>Bacillota</taxon>
        <taxon>Clostridia</taxon>
        <taxon>Eubacteriales</taxon>
        <taxon>Clostridiaceae</taxon>
        <taxon>Senegalia</taxon>
    </lineage>
</organism>
<evidence type="ECO:0000313" key="1">
    <source>
        <dbReference type="EMBL" id="NBI08087.1"/>
    </source>
</evidence>
<reference evidence="1 2" key="1">
    <citation type="submission" date="2018-08" db="EMBL/GenBank/DDBJ databases">
        <title>Murine metabolic-syndrome-specific gut microbial biobank.</title>
        <authorList>
            <person name="Liu C."/>
        </authorList>
    </citation>
    <scope>NUCLEOTIDE SEQUENCE [LARGE SCALE GENOMIC DNA]</scope>
    <source>
        <strain evidence="1 2">583</strain>
    </source>
</reference>
<evidence type="ECO:0008006" key="3">
    <source>
        <dbReference type="Google" id="ProtNLM"/>
    </source>
</evidence>
<dbReference type="OrthoDB" id="1965937at2"/>
<dbReference type="EMBL" id="QXXA01000019">
    <property type="protein sequence ID" value="NBI08087.1"/>
    <property type="molecule type" value="Genomic_DNA"/>
</dbReference>
<dbReference type="RefSeq" id="WP_160198552.1">
    <property type="nucleotide sequence ID" value="NZ_QXXA01000019.1"/>
</dbReference>
<dbReference type="AlphaFoldDB" id="A0A845QYP4"/>
<protein>
    <recommendedName>
        <fullName evidence="3">KOW domain-containing protein</fullName>
    </recommendedName>
</protein>
<dbReference type="Proteomes" id="UP000467132">
    <property type="component" value="Unassembled WGS sequence"/>
</dbReference>
<sequence>MKVGKRYEVIQSGRKGYKNKLIGTVVQEYPSFYVLETRNYKTCVDKAGMISSQYNITAI</sequence>
<evidence type="ECO:0000313" key="2">
    <source>
        <dbReference type="Proteomes" id="UP000467132"/>
    </source>
</evidence>
<accession>A0A845QYP4</accession>
<proteinExistence type="predicted"/>